<evidence type="ECO:0000313" key="23">
    <source>
        <dbReference type="EMBL" id="WOJ98454.1"/>
    </source>
</evidence>
<comment type="function">
    <text evidence="2">Catalyzes the Claisen rearrangement of chorismate to prephenate and the decarboxylation/dehydration of prephenate to phenylpyruvate.</text>
</comment>
<comment type="catalytic activity">
    <reaction evidence="18">
        <text>prephenate + H(+) = 3-phenylpyruvate + CO2 + H2O</text>
        <dbReference type="Rhea" id="RHEA:21648"/>
        <dbReference type="ChEBI" id="CHEBI:15377"/>
        <dbReference type="ChEBI" id="CHEBI:15378"/>
        <dbReference type="ChEBI" id="CHEBI:16526"/>
        <dbReference type="ChEBI" id="CHEBI:18005"/>
        <dbReference type="ChEBI" id="CHEBI:29934"/>
        <dbReference type="EC" id="4.2.1.51"/>
    </reaction>
</comment>
<evidence type="ECO:0000256" key="18">
    <source>
        <dbReference type="ARBA" id="ARBA00047848"/>
    </source>
</evidence>
<evidence type="ECO:0000256" key="10">
    <source>
        <dbReference type="ARBA" id="ARBA00022605"/>
    </source>
</evidence>
<keyword evidence="9" id="KW-0963">Cytoplasm</keyword>
<keyword evidence="12" id="KW-0584">Phenylalanine biosynthesis</keyword>
<evidence type="ECO:0000313" key="24">
    <source>
        <dbReference type="Proteomes" id="UP001626549"/>
    </source>
</evidence>
<evidence type="ECO:0000256" key="3">
    <source>
        <dbReference type="ARBA" id="ARBA00004496"/>
    </source>
</evidence>
<gene>
    <name evidence="23" type="primary">pheA</name>
    <name evidence="23" type="ORF">R0137_07755</name>
</gene>
<evidence type="ECO:0000256" key="13">
    <source>
        <dbReference type="ARBA" id="ARBA00023235"/>
    </source>
</evidence>
<evidence type="ECO:0000256" key="7">
    <source>
        <dbReference type="ARBA" id="ARBA00013147"/>
    </source>
</evidence>
<evidence type="ECO:0000256" key="5">
    <source>
        <dbReference type="ARBA" id="ARBA00004817"/>
    </source>
</evidence>
<organism evidence="23 24">
    <name type="scientific">Congregibacter brevis</name>
    <dbReference type="NCBI Taxonomy" id="3081201"/>
    <lineage>
        <taxon>Bacteria</taxon>
        <taxon>Pseudomonadati</taxon>
        <taxon>Pseudomonadota</taxon>
        <taxon>Gammaproteobacteria</taxon>
        <taxon>Cellvibrionales</taxon>
        <taxon>Halieaceae</taxon>
        <taxon>Congregibacter</taxon>
    </lineage>
</organism>
<dbReference type="RefSeq" id="WP_407329817.1">
    <property type="nucleotide sequence ID" value="NZ_CP136865.1"/>
</dbReference>
<dbReference type="CDD" id="cd04905">
    <property type="entry name" value="ACT_CM-PDT"/>
    <property type="match status" value="1"/>
</dbReference>
<dbReference type="NCBIfam" id="NF008865">
    <property type="entry name" value="PRK11898.1"/>
    <property type="match status" value="1"/>
</dbReference>
<keyword evidence="13" id="KW-0413">Isomerase</keyword>
<reference evidence="23 24" key="1">
    <citation type="submission" date="2023-10" db="EMBL/GenBank/DDBJ databases">
        <title>Two novel species belonging to the OM43/NOR5 clade.</title>
        <authorList>
            <person name="Park M."/>
        </authorList>
    </citation>
    <scope>NUCLEOTIDE SEQUENCE [LARGE SCALE GENOMIC DNA]</scope>
    <source>
        <strain evidence="23 24">IMCC45268</strain>
    </source>
</reference>
<evidence type="ECO:0000256" key="8">
    <source>
        <dbReference type="ARBA" id="ARBA00014401"/>
    </source>
</evidence>
<dbReference type="SUPFAM" id="SSF53850">
    <property type="entry name" value="Periplasmic binding protein-like II"/>
    <property type="match status" value="1"/>
</dbReference>
<evidence type="ECO:0000256" key="2">
    <source>
        <dbReference type="ARBA" id="ARBA00002364"/>
    </source>
</evidence>
<dbReference type="Pfam" id="PF01817">
    <property type="entry name" value="CM_2"/>
    <property type="match status" value="1"/>
</dbReference>
<dbReference type="PANTHER" id="PTHR21022:SF19">
    <property type="entry name" value="PREPHENATE DEHYDRATASE-RELATED"/>
    <property type="match status" value="1"/>
</dbReference>
<dbReference type="InterPro" id="IPR001086">
    <property type="entry name" value="Preph_deHydtase"/>
</dbReference>
<dbReference type="SUPFAM" id="SSF55021">
    <property type="entry name" value="ACT-like"/>
    <property type="match status" value="1"/>
</dbReference>
<evidence type="ECO:0000256" key="6">
    <source>
        <dbReference type="ARBA" id="ARBA00012404"/>
    </source>
</evidence>
<dbReference type="Gene3D" id="1.20.59.10">
    <property type="entry name" value="Chorismate mutase"/>
    <property type="match status" value="1"/>
</dbReference>
<evidence type="ECO:0000259" key="21">
    <source>
        <dbReference type="PROSITE" id="PS51171"/>
    </source>
</evidence>
<keyword evidence="14 23" id="KW-0456">Lyase</keyword>
<dbReference type="NCBIfam" id="TIGR01807">
    <property type="entry name" value="CM_P2"/>
    <property type="match status" value="1"/>
</dbReference>
<evidence type="ECO:0000256" key="4">
    <source>
        <dbReference type="ARBA" id="ARBA00004741"/>
    </source>
</evidence>
<dbReference type="EMBL" id="CP136865">
    <property type="protein sequence ID" value="WOJ98454.1"/>
    <property type="molecule type" value="Genomic_DNA"/>
</dbReference>
<dbReference type="Proteomes" id="UP001626549">
    <property type="component" value="Chromosome"/>
</dbReference>
<dbReference type="InterPro" id="IPR002912">
    <property type="entry name" value="ACT_dom"/>
</dbReference>
<evidence type="ECO:0000256" key="15">
    <source>
        <dbReference type="ARBA" id="ARBA00023268"/>
    </source>
</evidence>
<evidence type="ECO:0000256" key="19">
    <source>
        <dbReference type="SAM" id="MobiDB-lite"/>
    </source>
</evidence>
<dbReference type="InterPro" id="IPR018528">
    <property type="entry name" value="Preph_deHydtase_CS"/>
</dbReference>
<evidence type="ECO:0000256" key="17">
    <source>
        <dbReference type="ARBA" id="ARBA00031520"/>
    </source>
</evidence>
<dbReference type="PROSITE" id="PS51171">
    <property type="entry name" value="PREPHENATE_DEHYDR_3"/>
    <property type="match status" value="1"/>
</dbReference>
<evidence type="ECO:0000256" key="11">
    <source>
        <dbReference type="ARBA" id="ARBA00023141"/>
    </source>
</evidence>
<feature type="domain" description="Prephenate dehydratase" evidence="21">
    <location>
        <begin position="140"/>
        <end position="316"/>
    </location>
</feature>
<keyword evidence="24" id="KW-1185">Reference proteome</keyword>
<dbReference type="PROSITE" id="PS00857">
    <property type="entry name" value="PREPHENATE_DEHYDR_1"/>
    <property type="match status" value="1"/>
</dbReference>
<dbReference type="PROSITE" id="PS51168">
    <property type="entry name" value="CHORISMATE_MUT_2"/>
    <property type="match status" value="1"/>
</dbReference>
<evidence type="ECO:0000256" key="16">
    <source>
        <dbReference type="ARBA" id="ARBA00031175"/>
    </source>
</evidence>
<comment type="pathway">
    <text evidence="4">Amino-acid biosynthesis; L-phenylalanine biosynthesis; phenylpyruvate from prephenate: step 1/1.</text>
</comment>
<keyword evidence="15" id="KW-0511">Multifunctional enzyme</keyword>
<protein>
    <recommendedName>
        <fullName evidence="8">Bifunctional chorismate mutase/prephenate dehydratase</fullName>
        <ecNumber evidence="7">4.2.1.51</ecNumber>
        <ecNumber evidence="6">5.4.99.5</ecNumber>
    </recommendedName>
    <alternativeName>
        <fullName evidence="17">Chorismate mutase-prephenate dehydratase</fullName>
    </alternativeName>
    <alternativeName>
        <fullName evidence="16">p-protein</fullName>
    </alternativeName>
</protein>
<dbReference type="EC" id="5.4.99.5" evidence="6"/>
<dbReference type="InterPro" id="IPR008242">
    <property type="entry name" value="Chor_mutase/pphenate_deHydtase"/>
</dbReference>
<feature type="domain" description="Chorismate mutase" evidence="20">
    <location>
        <begin position="38"/>
        <end position="140"/>
    </location>
</feature>
<dbReference type="Gene3D" id="3.30.70.260">
    <property type="match status" value="1"/>
</dbReference>
<dbReference type="InterPro" id="IPR010957">
    <property type="entry name" value="G/b/e-P-prot_chorismate_mutase"/>
</dbReference>
<dbReference type="PANTHER" id="PTHR21022">
    <property type="entry name" value="PREPHENATE DEHYDRATASE P PROTEIN"/>
    <property type="match status" value="1"/>
</dbReference>
<dbReference type="InterPro" id="IPR002701">
    <property type="entry name" value="CM_II_prokaryot"/>
</dbReference>
<evidence type="ECO:0000256" key="1">
    <source>
        <dbReference type="ARBA" id="ARBA00000824"/>
    </source>
</evidence>
<sequence length="409" mass="44781">MTDSPNDTSKDSASVDDQSSIPVEQSPALTEKSSGSEASDARDLEQVRADIDAVDSQIQTLIAQRARCAQRVAAIKLEEVQAARARGEPDQEVVYYRPEREAQVLRRIMDRDTGPLEGPTVAHVFREIMSACLALEKPLQVAYLGPEGTFTQAAALKHFGHAAVCVPQVTIDSVFSEVESGHCNYGIVPVENSTEGMVSHTLDSFIDSPLKIAGEVEMRISHHLLASSGTQMEEITRICAHQQALAQCRNWLDAHWPKIERLAVSSNGEAARIAAQNPGTAAIAGDMAAEAYHLEPLAEHIEDAADNTTRFLVIGRSEVPPSGIDKTSIVVSSRNKPGALFTLLDPFRRHGVSLTRIDTRPSRTEKWAYVFFIEFEGHVQDPAVLEIMRELEEQSILLKPLGSYPRGVL</sequence>
<dbReference type="Pfam" id="PF01842">
    <property type="entry name" value="ACT"/>
    <property type="match status" value="1"/>
</dbReference>
<dbReference type="Gene3D" id="3.40.190.10">
    <property type="entry name" value="Periplasmic binding protein-like II"/>
    <property type="match status" value="2"/>
</dbReference>
<accession>A0ABZ0IFZ0</accession>
<dbReference type="PIRSF" id="PIRSF001500">
    <property type="entry name" value="Chor_mut_pdt_Ppr"/>
    <property type="match status" value="1"/>
</dbReference>
<dbReference type="GO" id="GO:0004664">
    <property type="term" value="F:prephenate dehydratase activity"/>
    <property type="evidence" value="ECO:0007669"/>
    <property type="project" value="UniProtKB-EC"/>
</dbReference>
<feature type="region of interest" description="Disordered" evidence="19">
    <location>
        <begin position="1"/>
        <end position="42"/>
    </location>
</feature>
<name>A0ABZ0IFZ0_9GAMM</name>
<dbReference type="SMART" id="SM00830">
    <property type="entry name" value="CM_2"/>
    <property type="match status" value="1"/>
</dbReference>
<keyword evidence="10" id="KW-0028">Amino-acid biosynthesis</keyword>
<dbReference type="InterPro" id="IPR045865">
    <property type="entry name" value="ACT-like_dom_sf"/>
</dbReference>
<keyword evidence="11" id="KW-0057">Aromatic amino acid biosynthesis</keyword>
<feature type="domain" description="ACT" evidence="22">
    <location>
        <begin position="328"/>
        <end position="405"/>
    </location>
</feature>
<comment type="catalytic activity">
    <reaction evidence="1">
        <text>chorismate = prephenate</text>
        <dbReference type="Rhea" id="RHEA:13897"/>
        <dbReference type="ChEBI" id="CHEBI:29748"/>
        <dbReference type="ChEBI" id="CHEBI:29934"/>
        <dbReference type="EC" id="5.4.99.5"/>
    </reaction>
</comment>
<comment type="pathway">
    <text evidence="5">Metabolic intermediate biosynthesis; prephenate biosynthesis; prephenate from chorismate: step 1/1.</text>
</comment>
<evidence type="ECO:0000259" key="22">
    <source>
        <dbReference type="PROSITE" id="PS51671"/>
    </source>
</evidence>
<dbReference type="CDD" id="cd13630">
    <property type="entry name" value="PBP2_PDT_1"/>
    <property type="match status" value="1"/>
</dbReference>
<dbReference type="PROSITE" id="PS51671">
    <property type="entry name" value="ACT"/>
    <property type="match status" value="1"/>
</dbReference>
<evidence type="ECO:0000256" key="12">
    <source>
        <dbReference type="ARBA" id="ARBA00023222"/>
    </source>
</evidence>
<evidence type="ECO:0000256" key="14">
    <source>
        <dbReference type="ARBA" id="ARBA00023239"/>
    </source>
</evidence>
<dbReference type="InterPro" id="IPR036263">
    <property type="entry name" value="Chorismate_II_sf"/>
</dbReference>
<feature type="compositionally biased region" description="Polar residues" evidence="19">
    <location>
        <begin position="1"/>
        <end position="37"/>
    </location>
</feature>
<dbReference type="SUPFAM" id="SSF48600">
    <property type="entry name" value="Chorismate mutase II"/>
    <property type="match status" value="1"/>
</dbReference>
<dbReference type="InterPro" id="IPR036979">
    <property type="entry name" value="CM_dom_sf"/>
</dbReference>
<comment type="subcellular location">
    <subcellularLocation>
        <location evidence="3">Cytoplasm</location>
    </subcellularLocation>
</comment>
<evidence type="ECO:0000256" key="9">
    <source>
        <dbReference type="ARBA" id="ARBA00022490"/>
    </source>
</evidence>
<dbReference type="Pfam" id="PF00800">
    <property type="entry name" value="PDT"/>
    <property type="match status" value="1"/>
</dbReference>
<proteinExistence type="predicted"/>
<evidence type="ECO:0000259" key="20">
    <source>
        <dbReference type="PROSITE" id="PS51168"/>
    </source>
</evidence>
<dbReference type="EC" id="4.2.1.51" evidence="7"/>